<dbReference type="RefSeq" id="WP_014790370.1">
    <property type="nucleotide sequence ID" value="NC_018016.1"/>
</dbReference>
<dbReference type="PATRIC" id="fig|867902.3.peg.533"/>
<dbReference type="AlphaFoldDB" id="I3ZYG5"/>
<name>I3ZYG5_ORNRL</name>
<dbReference type="Pfam" id="PF00041">
    <property type="entry name" value="fn3"/>
    <property type="match status" value="1"/>
</dbReference>
<feature type="region of interest" description="Disordered" evidence="2">
    <location>
        <begin position="937"/>
        <end position="967"/>
    </location>
</feature>
<dbReference type="Gene3D" id="2.130.10.10">
    <property type="entry name" value="YVTN repeat-like/Quinoprotein amine dehydrogenase"/>
    <property type="match status" value="3"/>
</dbReference>
<evidence type="ECO:0000259" key="3">
    <source>
        <dbReference type="PROSITE" id="PS50853"/>
    </source>
</evidence>
<dbReference type="InterPro" id="IPR015943">
    <property type="entry name" value="WD40/YVTN_repeat-like_dom_sf"/>
</dbReference>
<reference evidence="4 5" key="1">
    <citation type="submission" date="2012-06" db="EMBL/GenBank/DDBJ databases">
        <title>The complete genome of Ornithobacterium rhinotracheale DSM 15997.</title>
        <authorList>
            <consortium name="US DOE Joint Genome Institute (JGI-PGF)"/>
            <person name="Lucas S."/>
            <person name="Copeland A."/>
            <person name="Lapidus A."/>
            <person name="Goodwin L."/>
            <person name="Pitluck S."/>
            <person name="Peters L."/>
            <person name="Mikhailova N."/>
            <person name="Teshima H."/>
            <person name="Kyrpides N."/>
            <person name="Mavromatis K."/>
            <person name="Pagani I."/>
            <person name="Ivanova N."/>
            <person name="Ovchinnikova G."/>
            <person name="Zeytun A."/>
            <person name="Detter J.C."/>
            <person name="Han C."/>
            <person name="Land M."/>
            <person name="Hauser L."/>
            <person name="Markowitz V."/>
            <person name="Cheng J.-F."/>
            <person name="Hugenholtz P."/>
            <person name="Woyke T."/>
            <person name="Wu D."/>
            <person name="Lang E."/>
            <person name="Kopitz M."/>
            <person name="Brambilla E."/>
            <person name="Klenk H.-P."/>
            <person name="Eisen J.A."/>
        </authorList>
    </citation>
    <scope>NUCLEOTIDE SEQUENCE [LARGE SCALE GENOMIC DNA]</scope>
    <source>
        <strain evidence="5">ATCC 51463 / DSM 15997 / CCUG 23171 / LMG 9086</strain>
    </source>
</reference>
<feature type="compositionally biased region" description="Pro residues" evidence="2">
    <location>
        <begin position="942"/>
        <end position="964"/>
    </location>
</feature>
<dbReference type="InterPro" id="IPR036116">
    <property type="entry name" value="FN3_sf"/>
</dbReference>
<dbReference type="GeneID" id="97257284"/>
<dbReference type="InterPro" id="IPR035986">
    <property type="entry name" value="PKD_dom_sf"/>
</dbReference>
<accession>I3ZYG5</accession>
<dbReference type="PANTHER" id="PTHR43739:SF5">
    <property type="entry name" value="EXO-ALPHA-SIALIDASE"/>
    <property type="match status" value="1"/>
</dbReference>
<dbReference type="EMBL" id="CP003283">
    <property type="protein sequence ID" value="AFL96749.1"/>
    <property type="molecule type" value="Genomic_DNA"/>
</dbReference>
<sequence length="1131" mass="127001">MNKFLYAIVLLIATNLLGQNVPSSEELYDPYMPEYFAGKDPAWLQDIQKNPRGVNFYEMEKKYQEWLASDPDAKKKTLDKKPAVNFYRRWRKAYAPFVDSKGNIVLSTKKEYLAKIDRQNQVNAPKAPSRRSRRSTPSAVASANVWKNIGPDRTARNNGFDYMKSYDYHASVFRIDVYKKNPQILYCGAETGVVFKTTNGGEKWVACDPVYNFGYMITAITINQENANEVWVGSDLGLFVTKNGGESFERIDGIGERVNSIKVNKDIITIASKEGFYVYNKATKKLRKTFNGICYDHEIKPDQKDKVYLLAQKNGKYEGKLYTSIDSGLSFDRGETIVANKQIKFGRLAISYAPKGGDYVYALVNVFDYSSMSHGVPRILQSKDAGRTWEDKTVRTENIRERQNTFCPSVDAKQGGQGYFDMMIGVSDIDPEHVIFGLCSAYRSTEGGKGGYIANAIGGYCNFSIHPDMQDIAIAGNQVWISNDGGVKYSSDFFKSRDKAENRVNGIYASDFWGFGQGWNEDVMAGGRWHNGDAVMINNKSYGHGKISVKVGGVEQATGYVMLSNPKKVYFTDAGMFIMPDEISGKVKPNYMTFNSVPYESLKSNGFLGFDPRYAKRILFHPGNNYYGVMSATHKIVETTNDGEDGNFKELLNTDFNEDGTEAMQENFSNIVFARSNPNTIYAAGNRHIYKSKDNGENWEMLNPIPKNLGFQYGYTGSPTSFIDVDPHDENKIWAVQSGTEGAVFYSKDGGENWINPLDDNMKDKLFRWVIITGDEKGGVYLGTDKVSKIYYKDNTMSNWTDYSSGFPSAARLTRLVPFFKEGKLRAATSQGIWEAPLYNQNFKPVAQPIALNLGGAELANANQEVQFDSYSIVDQNHAKWEWSFKPQPSYVSNKNVRNPKVIFKYNGKYDVTLKITTPNGSHERTIKEMIVVKNGEERPNTPQPPQNPEPPVSPNPPSDPTPPEIEGLSGLKFVVVNADNFTLTWDMPSNMKGVSYYDVLIDGEVKGATKTNEITISGLKPLTTYKVRIVARKANGDLIAQSETITMQTLEGKTQSKLLFYPNPVINKQLFAKGDNLAQIKWIKIYDMQGNLVREINNPFVRGNSINLSGLAVGTYVLTTPNYFEKIIVQ</sequence>
<evidence type="ECO:0000256" key="1">
    <source>
        <dbReference type="ARBA" id="ARBA00022729"/>
    </source>
</evidence>
<dbReference type="Gene3D" id="2.60.40.10">
    <property type="entry name" value="Immunoglobulins"/>
    <property type="match status" value="2"/>
</dbReference>
<dbReference type="PANTHER" id="PTHR43739">
    <property type="entry name" value="XYLOGLUCANASE (EUROFUNG)"/>
    <property type="match status" value="1"/>
</dbReference>
<dbReference type="eggNOG" id="COG3291">
    <property type="taxonomic scope" value="Bacteria"/>
</dbReference>
<dbReference type="CDD" id="cd15482">
    <property type="entry name" value="Sialidase_non-viral"/>
    <property type="match status" value="1"/>
</dbReference>
<keyword evidence="1" id="KW-0732">Signal</keyword>
<dbReference type="InterPro" id="IPR026444">
    <property type="entry name" value="Secre_tail"/>
</dbReference>
<dbReference type="GO" id="GO:0010411">
    <property type="term" value="P:xyloglucan metabolic process"/>
    <property type="evidence" value="ECO:0007669"/>
    <property type="project" value="TreeGrafter"/>
</dbReference>
<dbReference type="InterPro" id="IPR013783">
    <property type="entry name" value="Ig-like_fold"/>
</dbReference>
<dbReference type="Proteomes" id="UP000006051">
    <property type="component" value="Chromosome"/>
</dbReference>
<dbReference type="InterPro" id="IPR000601">
    <property type="entry name" value="PKD_dom"/>
</dbReference>
<dbReference type="InterPro" id="IPR052025">
    <property type="entry name" value="Xyloglucanase_GH74"/>
</dbReference>
<dbReference type="SUPFAM" id="SSF49299">
    <property type="entry name" value="PKD domain"/>
    <property type="match status" value="1"/>
</dbReference>
<protein>
    <submittedName>
        <fullName evidence="4">BNR/Asp-box repeat protein,fibronectin type III domain-containing protein</fullName>
    </submittedName>
</protein>
<proteinExistence type="predicted"/>
<feature type="domain" description="Fibronectin type-III" evidence="3">
    <location>
        <begin position="968"/>
        <end position="1053"/>
    </location>
</feature>
<organism evidence="4 5">
    <name type="scientific">Ornithobacterium rhinotracheale (strain ATCC 51463 / DSM 15997 / CCUG 23171 / CIP 104009 / LMG 9086)</name>
    <dbReference type="NCBI Taxonomy" id="867902"/>
    <lineage>
        <taxon>Bacteria</taxon>
        <taxon>Pseudomonadati</taxon>
        <taxon>Bacteroidota</taxon>
        <taxon>Flavobacteriia</taxon>
        <taxon>Flavobacteriales</taxon>
        <taxon>Weeksellaceae</taxon>
        <taxon>Ornithobacterium</taxon>
    </lineage>
</organism>
<dbReference type="Pfam" id="PF18911">
    <property type="entry name" value="PKD_4"/>
    <property type="match status" value="1"/>
</dbReference>
<dbReference type="PROSITE" id="PS50853">
    <property type="entry name" value="FN3"/>
    <property type="match status" value="1"/>
</dbReference>
<feature type="region of interest" description="Disordered" evidence="2">
    <location>
        <begin position="118"/>
        <end position="140"/>
    </location>
</feature>
<dbReference type="SUPFAM" id="SSF110296">
    <property type="entry name" value="Oligoxyloglucan reducing end-specific cellobiohydrolase"/>
    <property type="match status" value="2"/>
</dbReference>
<dbReference type="SUPFAM" id="SSF49265">
    <property type="entry name" value="Fibronectin type III"/>
    <property type="match status" value="1"/>
</dbReference>
<gene>
    <name evidence="4" type="ordered locus">Ornrh_0547</name>
</gene>
<dbReference type="eggNOG" id="COG4447">
    <property type="taxonomic scope" value="Bacteria"/>
</dbReference>
<dbReference type="CDD" id="cd00063">
    <property type="entry name" value="FN3"/>
    <property type="match status" value="1"/>
</dbReference>
<evidence type="ECO:0000313" key="4">
    <source>
        <dbReference type="EMBL" id="AFL96749.1"/>
    </source>
</evidence>
<dbReference type="NCBIfam" id="TIGR04183">
    <property type="entry name" value="Por_Secre_tail"/>
    <property type="match status" value="1"/>
</dbReference>
<dbReference type="HOGENOM" id="CLU_289820_0_0_10"/>
<keyword evidence="5" id="KW-1185">Reference proteome</keyword>
<evidence type="ECO:0000313" key="5">
    <source>
        <dbReference type="Proteomes" id="UP000006051"/>
    </source>
</evidence>
<dbReference type="KEGG" id="orh:Ornrh_0547"/>
<evidence type="ECO:0000256" key="2">
    <source>
        <dbReference type="SAM" id="MobiDB-lite"/>
    </source>
</evidence>
<dbReference type="STRING" id="867902.Ornrh_0547"/>
<dbReference type="SMART" id="SM00060">
    <property type="entry name" value="FN3"/>
    <property type="match status" value="1"/>
</dbReference>
<dbReference type="InterPro" id="IPR003961">
    <property type="entry name" value="FN3_dom"/>
</dbReference>
<dbReference type="Pfam" id="PF18962">
    <property type="entry name" value="Por_Secre_tail"/>
    <property type="match status" value="1"/>
</dbReference>